<name>A0A9D1K9T1_9FIRM</name>
<evidence type="ECO:0000313" key="1">
    <source>
        <dbReference type="EMBL" id="HIT17562.1"/>
    </source>
</evidence>
<comment type="caution">
    <text evidence="1">The sequence shown here is derived from an EMBL/GenBank/DDBJ whole genome shotgun (WGS) entry which is preliminary data.</text>
</comment>
<reference evidence="1" key="1">
    <citation type="submission" date="2020-10" db="EMBL/GenBank/DDBJ databases">
        <authorList>
            <person name="Gilroy R."/>
        </authorList>
    </citation>
    <scope>NUCLEOTIDE SEQUENCE</scope>
    <source>
        <strain evidence="1">14508</strain>
    </source>
</reference>
<protein>
    <submittedName>
        <fullName evidence="1">Uncharacterized protein</fullName>
    </submittedName>
</protein>
<evidence type="ECO:0000313" key="2">
    <source>
        <dbReference type="Proteomes" id="UP000886893"/>
    </source>
</evidence>
<dbReference type="Proteomes" id="UP000886893">
    <property type="component" value="Unassembled WGS sequence"/>
</dbReference>
<organism evidence="1 2">
    <name type="scientific">Candidatus Caccosoma faecigallinarum</name>
    <dbReference type="NCBI Taxonomy" id="2840720"/>
    <lineage>
        <taxon>Bacteria</taxon>
        <taxon>Bacillati</taxon>
        <taxon>Bacillota</taxon>
        <taxon>Bacillota incertae sedis</taxon>
        <taxon>Candidatus Caccosoma</taxon>
    </lineage>
</organism>
<gene>
    <name evidence="1" type="ORF">IAD04_04225</name>
</gene>
<reference evidence="1" key="2">
    <citation type="journal article" date="2021" name="PeerJ">
        <title>Extensive microbial diversity within the chicken gut microbiome revealed by metagenomics and culture.</title>
        <authorList>
            <person name="Gilroy R."/>
            <person name="Ravi A."/>
            <person name="Getino M."/>
            <person name="Pursley I."/>
            <person name="Horton D.L."/>
            <person name="Alikhan N.F."/>
            <person name="Baker D."/>
            <person name="Gharbi K."/>
            <person name="Hall N."/>
            <person name="Watson M."/>
            <person name="Adriaenssens E.M."/>
            <person name="Foster-Nyarko E."/>
            <person name="Jarju S."/>
            <person name="Secka A."/>
            <person name="Antonio M."/>
            <person name="Oren A."/>
            <person name="Chaudhuri R.R."/>
            <person name="La Ragione R."/>
            <person name="Hildebrand F."/>
            <person name="Pallen M.J."/>
        </authorList>
    </citation>
    <scope>NUCLEOTIDE SEQUENCE</scope>
    <source>
        <strain evidence="1">14508</strain>
    </source>
</reference>
<sequence length="207" mass="23333">MARKMSLWVTIAPFLCSFCIIGSGFALWQFNDVLETTDTVSASVQVAAMSEEGELSIRENSYFPEFRLILEQTEREFAQSEDGVYLVPSIILEYSNFLIADTITATLTGTVTINNLGLESYIELKNCESIEITTPIKAIEYVFLNEEISLVNDVEYTKEVIPPFGYKKGMEPRTTEQYSTMITTINSGRITYPDVVIEFSITFTEEG</sequence>
<accession>A0A9D1K9T1</accession>
<dbReference type="EMBL" id="DVKI01000130">
    <property type="protein sequence ID" value="HIT17562.1"/>
    <property type="molecule type" value="Genomic_DNA"/>
</dbReference>
<proteinExistence type="predicted"/>
<dbReference type="AlphaFoldDB" id="A0A9D1K9T1"/>